<gene>
    <name evidence="22" type="primary">DNA2_2</name>
    <name evidence="22" type="ORF">EC973_006389</name>
</gene>
<dbReference type="InterPro" id="IPR041677">
    <property type="entry name" value="DNA2/NAM7_AAA_11"/>
</dbReference>
<dbReference type="Pfam" id="PF00443">
    <property type="entry name" value="UCH"/>
    <property type="match status" value="1"/>
</dbReference>
<keyword evidence="23" id="KW-1185">Reference proteome</keyword>
<comment type="catalytic activity">
    <reaction evidence="18 19">
        <text>ATP + H2O = ADP + phosphate + H(+)</text>
        <dbReference type="Rhea" id="RHEA:13065"/>
        <dbReference type="ChEBI" id="CHEBI:15377"/>
        <dbReference type="ChEBI" id="CHEBI:15378"/>
        <dbReference type="ChEBI" id="CHEBI:30616"/>
        <dbReference type="ChEBI" id="CHEBI:43474"/>
        <dbReference type="ChEBI" id="CHEBI:456216"/>
        <dbReference type="EC" id="3.6.4.12"/>
    </reaction>
</comment>
<evidence type="ECO:0000256" key="1">
    <source>
        <dbReference type="ARBA" id="ARBA00001966"/>
    </source>
</evidence>
<dbReference type="GO" id="GO:0005737">
    <property type="term" value="C:cytoplasm"/>
    <property type="evidence" value="ECO:0007669"/>
    <property type="project" value="TreeGrafter"/>
</dbReference>
<evidence type="ECO:0000256" key="4">
    <source>
        <dbReference type="ARBA" id="ARBA00022705"/>
    </source>
</evidence>
<dbReference type="Gene3D" id="3.90.70.10">
    <property type="entry name" value="Cysteine proteinases"/>
    <property type="match status" value="2"/>
</dbReference>
<keyword evidence="16 19" id="KW-0539">Nucleus</keyword>
<evidence type="ECO:0000256" key="12">
    <source>
        <dbReference type="ARBA" id="ARBA00023004"/>
    </source>
</evidence>
<protein>
    <recommendedName>
        <fullName evidence="19">DNA replication ATP-dependent helicase/nuclease</fullName>
        <ecNumber evidence="19">3.1.-.-</ecNumber>
        <ecNumber evidence="19">3.6.4.12</ecNumber>
    </recommendedName>
</protein>
<keyword evidence="4 19" id="KW-0235">DNA replication</keyword>
<evidence type="ECO:0000256" key="9">
    <source>
        <dbReference type="ARBA" id="ARBA00022801"/>
    </source>
</evidence>
<keyword evidence="8 19" id="KW-0227">DNA damage</keyword>
<evidence type="ECO:0000256" key="15">
    <source>
        <dbReference type="ARBA" id="ARBA00023204"/>
    </source>
</evidence>
<evidence type="ECO:0000256" key="17">
    <source>
        <dbReference type="ARBA" id="ARBA00023268"/>
    </source>
</evidence>
<name>A0A8H7BVX4_9FUNG</name>
<evidence type="ECO:0000256" key="7">
    <source>
        <dbReference type="ARBA" id="ARBA00022741"/>
    </source>
</evidence>
<dbReference type="GO" id="GO:0071932">
    <property type="term" value="P:replication fork reversal"/>
    <property type="evidence" value="ECO:0007669"/>
    <property type="project" value="TreeGrafter"/>
</dbReference>
<keyword evidence="6 19" id="KW-0479">Metal-binding</keyword>
<dbReference type="PANTHER" id="PTHR10887">
    <property type="entry name" value="DNA2/NAM7 HELICASE FAMILY"/>
    <property type="match status" value="1"/>
</dbReference>
<evidence type="ECO:0000313" key="23">
    <source>
        <dbReference type="Proteomes" id="UP000605846"/>
    </source>
</evidence>
<reference evidence="22" key="1">
    <citation type="submission" date="2020-01" db="EMBL/GenBank/DDBJ databases">
        <title>Genome Sequencing of Three Apophysomyces-Like Fungal Strains Confirms a Novel Fungal Genus in the Mucoromycota with divergent Burkholderia-like Endosymbiotic Bacteria.</title>
        <authorList>
            <person name="Stajich J.E."/>
            <person name="Macias A.M."/>
            <person name="Carter-House D."/>
            <person name="Lovett B."/>
            <person name="Kasson L.R."/>
            <person name="Berry K."/>
            <person name="Grigoriev I."/>
            <person name="Chang Y."/>
            <person name="Spatafora J."/>
            <person name="Kasson M.T."/>
        </authorList>
    </citation>
    <scope>NUCLEOTIDE SEQUENCE</scope>
    <source>
        <strain evidence="22">NRRL A-21654</strain>
    </source>
</reference>
<dbReference type="Gene3D" id="3.90.320.10">
    <property type="match status" value="1"/>
</dbReference>
<evidence type="ECO:0000256" key="3">
    <source>
        <dbReference type="ARBA" id="ARBA00022485"/>
    </source>
</evidence>
<dbReference type="CDD" id="cd18808">
    <property type="entry name" value="SF1_C_Upf1"/>
    <property type="match status" value="1"/>
</dbReference>
<evidence type="ECO:0000256" key="20">
    <source>
        <dbReference type="SAM" id="MobiDB-lite"/>
    </source>
</evidence>
<keyword evidence="14 19" id="KW-0238">DNA-binding</keyword>
<dbReference type="GO" id="GO:0017108">
    <property type="term" value="F:5'-flap endonuclease activity"/>
    <property type="evidence" value="ECO:0007669"/>
    <property type="project" value="UniProtKB-UniRule"/>
</dbReference>
<evidence type="ECO:0000256" key="18">
    <source>
        <dbReference type="ARBA" id="ARBA00047995"/>
    </source>
</evidence>
<dbReference type="SUPFAM" id="SSF52540">
    <property type="entry name" value="P-loop containing nucleoside triphosphate hydrolases"/>
    <property type="match status" value="1"/>
</dbReference>
<dbReference type="FunFam" id="3.40.50.300:FF:001170">
    <property type="entry name" value="DNA replication helicase Dna2"/>
    <property type="match status" value="1"/>
</dbReference>
<dbReference type="EC" id="3.6.4.12" evidence="19"/>
<dbReference type="InterPro" id="IPR014808">
    <property type="entry name" value="DNA_replication_fac_Dna2_N"/>
</dbReference>
<dbReference type="GO" id="GO:0033567">
    <property type="term" value="P:DNA replication, Okazaki fragment processing"/>
    <property type="evidence" value="ECO:0007669"/>
    <property type="project" value="UniProtKB-UniRule"/>
</dbReference>
<evidence type="ECO:0000256" key="19">
    <source>
        <dbReference type="RuleBase" id="RU367041"/>
    </source>
</evidence>
<evidence type="ECO:0000313" key="22">
    <source>
        <dbReference type="EMBL" id="KAF7732134.1"/>
    </source>
</evidence>
<dbReference type="CDD" id="cd18041">
    <property type="entry name" value="DEXXQc_DNA2"/>
    <property type="match status" value="1"/>
</dbReference>
<evidence type="ECO:0000256" key="10">
    <source>
        <dbReference type="ARBA" id="ARBA00022806"/>
    </source>
</evidence>
<evidence type="ECO:0000256" key="14">
    <source>
        <dbReference type="ARBA" id="ARBA00023125"/>
    </source>
</evidence>
<organism evidence="22 23">
    <name type="scientific">Apophysomyces ossiformis</name>
    <dbReference type="NCBI Taxonomy" id="679940"/>
    <lineage>
        <taxon>Eukaryota</taxon>
        <taxon>Fungi</taxon>
        <taxon>Fungi incertae sedis</taxon>
        <taxon>Mucoromycota</taxon>
        <taxon>Mucoromycotina</taxon>
        <taxon>Mucoromycetes</taxon>
        <taxon>Mucorales</taxon>
        <taxon>Mucorineae</taxon>
        <taxon>Mucoraceae</taxon>
        <taxon>Apophysomyces</taxon>
    </lineage>
</organism>
<dbReference type="GO" id="GO:0004843">
    <property type="term" value="F:cysteine-type deubiquitinase activity"/>
    <property type="evidence" value="ECO:0007669"/>
    <property type="project" value="InterPro"/>
</dbReference>
<dbReference type="PROSITE" id="PS50235">
    <property type="entry name" value="USP_3"/>
    <property type="match status" value="1"/>
</dbReference>
<dbReference type="GO" id="GO:0005694">
    <property type="term" value="C:chromosome"/>
    <property type="evidence" value="ECO:0007669"/>
    <property type="project" value="UniProtKB-SubCell"/>
</dbReference>
<dbReference type="InterPro" id="IPR001394">
    <property type="entry name" value="Peptidase_C19_UCH"/>
</dbReference>
<keyword evidence="12 19" id="KW-0408">Iron</keyword>
<keyword evidence="9 19" id="KW-0378">Hydrolase</keyword>
<comment type="similarity">
    <text evidence="2 19">Belongs to the DNA2/NAM7 helicase family.</text>
</comment>
<dbReference type="InterPro" id="IPR038765">
    <property type="entry name" value="Papain-like_cys_pep_sf"/>
</dbReference>
<evidence type="ECO:0000259" key="21">
    <source>
        <dbReference type="PROSITE" id="PS50235"/>
    </source>
</evidence>
<dbReference type="InterPro" id="IPR028889">
    <property type="entry name" value="USP"/>
</dbReference>
<dbReference type="GO" id="GO:0051539">
    <property type="term" value="F:4 iron, 4 sulfur cluster binding"/>
    <property type="evidence" value="ECO:0007669"/>
    <property type="project" value="UniProtKB-UniRule"/>
</dbReference>
<evidence type="ECO:0000256" key="8">
    <source>
        <dbReference type="ARBA" id="ARBA00022763"/>
    </source>
</evidence>
<dbReference type="CDD" id="cd22318">
    <property type="entry name" value="DNA2_N-like"/>
    <property type="match status" value="1"/>
</dbReference>
<comment type="subcellular location">
    <subcellularLocation>
        <location evidence="19">Nucleus</location>
    </subcellularLocation>
    <subcellularLocation>
        <location evidence="19">Chromosome</location>
    </subcellularLocation>
</comment>
<dbReference type="InterPro" id="IPR047187">
    <property type="entry name" value="SF1_C_Upf1"/>
</dbReference>
<feature type="domain" description="USP" evidence="21">
    <location>
        <begin position="116"/>
        <end position="473"/>
    </location>
</feature>
<dbReference type="InterPro" id="IPR045055">
    <property type="entry name" value="DNA2/NAM7-like"/>
</dbReference>
<dbReference type="Pfam" id="PF13087">
    <property type="entry name" value="AAA_12"/>
    <property type="match status" value="2"/>
</dbReference>
<keyword evidence="5 19" id="KW-0540">Nuclease</keyword>
<keyword evidence="17 19" id="KW-0511">Multifunctional enzyme</keyword>
<dbReference type="EMBL" id="JABAYA010000004">
    <property type="protein sequence ID" value="KAF7732134.1"/>
    <property type="molecule type" value="Genomic_DNA"/>
</dbReference>
<dbReference type="SUPFAM" id="SSF54001">
    <property type="entry name" value="Cysteine proteinases"/>
    <property type="match status" value="1"/>
</dbReference>
<keyword evidence="7 19" id="KW-0547">Nucleotide-binding</keyword>
<dbReference type="OrthoDB" id="6513042at2759"/>
<evidence type="ECO:0000256" key="11">
    <source>
        <dbReference type="ARBA" id="ARBA00022840"/>
    </source>
</evidence>
<feature type="region of interest" description="Disordered" evidence="20">
    <location>
        <begin position="515"/>
        <end position="546"/>
    </location>
</feature>
<keyword evidence="15 19" id="KW-0234">DNA repair</keyword>
<dbReference type="GO" id="GO:0003677">
    <property type="term" value="F:DNA binding"/>
    <property type="evidence" value="ECO:0007669"/>
    <property type="project" value="UniProtKB-UniRule"/>
</dbReference>
<dbReference type="GO" id="GO:0016579">
    <property type="term" value="P:protein deubiquitination"/>
    <property type="evidence" value="ECO:0007669"/>
    <property type="project" value="InterPro"/>
</dbReference>
<keyword evidence="10 19" id="KW-0347">Helicase</keyword>
<dbReference type="EC" id="3.1.-.-" evidence="19"/>
<comment type="cofactor">
    <cofactor evidence="1">
        <name>[4Fe-4S] cluster</name>
        <dbReference type="ChEBI" id="CHEBI:49883"/>
    </cofactor>
</comment>
<evidence type="ECO:0000256" key="5">
    <source>
        <dbReference type="ARBA" id="ARBA00022722"/>
    </source>
</evidence>
<dbReference type="PANTHER" id="PTHR10887:SF433">
    <property type="entry name" value="DNA REPLICATION ATP-DEPENDENT HELICASE_NUCLEASE DNA2"/>
    <property type="match status" value="1"/>
</dbReference>
<dbReference type="Gene3D" id="2.40.30.270">
    <property type="match status" value="1"/>
</dbReference>
<dbReference type="GO" id="GO:0005634">
    <property type="term" value="C:nucleus"/>
    <property type="evidence" value="ECO:0007669"/>
    <property type="project" value="UniProtKB-SubCell"/>
</dbReference>
<evidence type="ECO:0000256" key="2">
    <source>
        <dbReference type="ARBA" id="ARBA00007913"/>
    </source>
</evidence>
<evidence type="ECO:0000256" key="16">
    <source>
        <dbReference type="ARBA" id="ARBA00023242"/>
    </source>
</evidence>
<dbReference type="Proteomes" id="UP000605846">
    <property type="component" value="Unassembled WGS sequence"/>
</dbReference>
<dbReference type="InterPro" id="IPR027417">
    <property type="entry name" value="P-loop_NTPase"/>
</dbReference>
<dbReference type="GO" id="GO:0046872">
    <property type="term" value="F:metal ion binding"/>
    <property type="evidence" value="ECO:0007669"/>
    <property type="project" value="UniProtKB-UniRule"/>
</dbReference>
<comment type="caution">
    <text evidence="22">The sequence shown here is derived from an EMBL/GenBank/DDBJ whole genome shotgun (WGS) entry which is preliminary data.</text>
</comment>
<sequence>MATSLSTDEDLNIHTKAKAQRKRTRLWNFFFHHHHKKHVSSKTQEMISQDEQLAKITTLADYAERHFAVMLDDNAFQSVLIANDWNLKSAIADLEDYEEAAHGILRPLPSAQQALLGSENDQGTSCYIDSLLFAMFISITAFEPLLTFDIPSEEVTKQKLQTLLRLFVNKLRKGHLVKDDFVSWIRKTLEELSWHGKDASGHWSQEDASELFLFLTETLNLPYLPFQSRLFHGANKDADDDRVMTERALSLAIPPNVSSKLESVLIDHFYNGTVTGVRRQVDYHELVPSSPTSTESKSSKKTGVVECREEVDVAAWQVLELLPFYSAVNEQGETIITQAKISFPDSRMVLPIVLKRYQYDELGGCVKIQSRVEVPLTIPFHQFVNKNADAPLCPACQRNFEFVMHLRSAVCHKGETPHSGHYIAYARKDTEQETVWLKLDDMKVQKRVQVLSNSSVVFEELAKDGYILFYELDQECTHCSPLLKADAGITPDMLALDQDKDSRHKMVLPFPELITPFMPDNASPHSKTSARRAPDPPRRQGKSPDVFPAMDLISFAKLNGRGSNVSVTTEDTDKDIQARQLQQKFWQKLTEECAVEGMDHLARHAHVGQISQADPHSSFIQRRSVTMPTEEGDSMFGEDIPFEDIEEVLQDIDHVKDVRVDKEKFDEEKKTDESLARPDTAPLAAHTDDIDEDDMFGDDIPLDEVDAIAIEQPLGSLENNNTKVKEVNSHTDYKSSANSWKGVDTVTNKYVRYMVADITVQMYRTDSQEYSLNEKLLLLIDQQLHCPTYARLRGSWLETTVTIGDIVHIPFAIPGTKEIIIDDKTNFLVVHPDYLVSCTTVAESVFCRRKSVLQQKIKSLGDYSEPLVYGDIMHRVLQDALISGDFSVAGIRDAIQRMVMDSLDALYAIGQTETTAIHSLSERIRDIKSFGDIYVGSEPKPTAAISNDIGPDAASSLNCTSVAITRVLDIEEHIWSPTYGLKGMIDVSIELKLHPSSHILLVPLELKTGKASRFISHRAQTMLYTLLMRDRYDINIATGALFYSLTNRLYLVPALHGELRALMMARNSLAVAMKSGRGLPPMIKNLHSCQHCAMNDACLIYHKSIENGTSKSSGLEKWFDKRTEHITDSGAAFFRHWQRLIDMEEDDIDNIRKDIWNMTASTREMTGKCFENMALNLAHGEAKQRIYVFKKACAPTNEESLNLLSSQFSVGDPIIISSMEGHINLSMGFVLKLEKYSITVKLQSTLRDPPKKRSDFDELKNEAFSSSSFAKSLDPSMTYRIDKDEMAGGVALMRQNLVTLLSSEENGGDTKRRRLIVDRAMPVFNRFESNEISKLSQLNPDQRNAIEKVLSAKDYTLILGMPGTGKTTTTACLIKELVDRKKSVLVTAYTHTALDNVLLKVRESGVDVLRLGNMDKETIQTMPALRDCMLNGNATLTSVSAIEEFCNSKQVVGTTCLGIGHQLFRRRKFDYCIVDEASQITLPTCIGPLQFADVFVLVGDQYQLPPVIRNKQARQDGFARSLFTLLAEAHPQSIVFLEYQYRMNKEIMSVSNALIYDNKLKCGNEQVASRCLDLPQFREGLRNIHRLWQDSLDSSKKCRESCCWLKHVLDRRSQLRWISRHLGGRQDLEVSTIDKYQGRDKDCVLISLVRSNSQGNSGDLLKDWRRINVAFTRARRKLIVFGSLSTLESSSLFSDFLKLLRQNNWIYKLPEDAHTQHDIGSHIFSSKAKEHKTFTSTPAILRNRPILRDIYNEAVSS</sequence>
<dbReference type="InterPro" id="IPR041679">
    <property type="entry name" value="DNA2/NAM7-like_C"/>
</dbReference>
<keyword evidence="13 19" id="KW-0411">Iron-sulfur</keyword>
<dbReference type="InterPro" id="IPR026851">
    <property type="entry name" value="Dna2/JHS1_DEXXQ-box"/>
</dbReference>
<evidence type="ECO:0000256" key="6">
    <source>
        <dbReference type="ARBA" id="ARBA00022723"/>
    </source>
</evidence>
<keyword evidence="3 19" id="KW-0004">4Fe-4S</keyword>
<dbReference type="Gene3D" id="3.40.50.300">
    <property type="entry name" value="P-loop containing nucleotide triphosphate hydrolases"/>
    <property type="match status" value="4"/>
</dbReference>
<dbReference type="Pfam" id="PF13086">
    <property type="entry name" value="AAA_11"/>
    <property type="match status" value="2"/>
</dbReference>
<keyword evidence="11 19" id="KW-0067">ATP-binding</keyword>
<dbReference type="GO" id="GO:0006281">
    <property type="term" value="P:DNA repair"/>
    <property type="evidence" value="ECO:0007669"/>
    <property type="project" value="UniProtKB-KW"/>
</dbReference>
<evidence type="ECO:0000256" key="13">
    <source>
        <dbReference type="ARBA" id="ARBA00023014"/>
    </source>
</evidence>
<dbReference type="InterPro" id="IPR011604">
    <property type="entry name" value="PDDEXK-like_dom_sf"/>
</dbReference>
<accession>A0A8H7BVX4</accession>
<proteinExistence type="inferred from homology"/>
<comment type="function">
    <text evidence="19">Key enzyme involved in DNA replication and DNA repair. Involved in Okazaki fragments processing by cleaving long flaps that escape FEN1: flaps that are longer than 27 nucleotides are coated by replication protein A complex (RPA), leading to recruit DNA2 which cleaves the flap until it is too short to bind RPA and becomes a substrate for FEN1. Also involved in 5'-end resection of DNA during double-strand break (DSB) repair by mediating the cleavage of 5'-ssDNA.</text>
</comment>
<dbReference type="GO" id="GO:0017116">
    <property type="term" value="F:single-stranded DNA helicase activity"/>
    <property type="evidence" value="ECO:0007669"/>
    <property type="project" value="UniProtKB-UniRule"/>
</dbReference>
<dbReference type="GO" id="GO:0005524">
    <property type="term" value="F:ATP binding"/>
    <property type="evidence" value="ECO:0007669"/>
    <property type="project" value="UniProtKB-UniRule"/>
</dbReference>
<keyword evidence="19" id="KW-0158">Chromosome</keyword>
<dbReference type="Pfam" id="PF08696">
    <property type="entry name" value="Dna2"/>
    <property type="match status" value="1"/>
</dbReference>